<dbReference type="PANTHER" id="PTHR10416:SF0">
    <property type="entry name" value="DNA POLYMERASE DELTA SUBUNIT 2"/>
    <property type="match status" value="1"/>
</dbReference>
<comment type="subunit">
    <text evidence="3 15">Heterodimer of a large subunit and a small subunit.</text>
</comment>
<keyword evidence="6 15" id="KW-0235">DNA replication</keyword>
<name>A0A520KR49_METT2</name>
<organism evidence="17 18">
    <name type="scientific">Methanoliparum thermophilum</name>
    <dbReference type="NCBI Taxonomy" id="2491083"/>
    <lineage>
        <taxon>Archaea</taxon>
        <taxon>Methanobacteriati</taxon>
        <taxon>Methanobacteriota</taxon>
        <taxon>Candidatus Methanoliparia</taxon>
        <taxon>Candidatus Methanoliparales</taxon>
        <taxon>Candidatus Methanoliparaceae</taxon>
        <taxon>Candidatus Methanoliparum</taxon>
    </lineage>
</organism>
<comment type="caution">
    <text evidence="17">The sequence shown here is derived from an EMBL/GenBank/DDBJ whole genome shotgun (WGS) entry which is preliminary data.</text>
</comment>
<dbReference type="PANTHER" id="PTHR10416">
    <property type="entry name" value="DNA POLYMERASE DELTA SUBUNIT 2"/>
    <property type="match status" value="1"/>
</dbReference>
<dbReference type="PIRSF" id="PIRSF000803">
    <property type="entry name" value="Arc_Pol2_small"/>
    <property type="match status" value="1"/>
</dbReference>
<evidence type="ECO:0000256" key="14">
    <source>
        <dbReference type="ARBA" id="ARBA00049244"/>
    </source>
</evidence>
<dbReference type="GO" id="GO:0006308">
    <property type="term" value="P:DNA catabolic process"/>
    <property type="evidence" value="ECO:0007669"/>
    <property type="project" value="UniProtKB-UniRule"/>
</dbReference>
<dbReference type="AlphaFoldDB" id="A0A520KR49"/>
<comment type="similarity">
    <text evidence="2 15">Belongs to the DNA polymerase delta/II small subunit family.</text>
</comment>
<dbReference type="InterPro" id="IPR011149">
    <property type="entry name" value="Pol2_small_arc"/>
</dbReference>
<dbReference type="InterPro" id="IPR029052">
    <property type="entry name" value="Metallo-depent_PP-like"/>
</dbReference>
<evidence type="ECO:0000313" key="17">
    <source>
        <dbReference type="EMBL" id="RZN64093.1"/>
    </source>
</evidence>
<evidence type="ECO:0000256" key="7">
    <source>
        <dbReference type="ARBA" id="ARBA00022722"/>
    </source>
</evidence>
<dbReference type="EMBL" id="RXIF01000010">
    <property type="protein sequence ID" value="RZN64093.1"/>
    <property type="molecule type" value="Genomic_DNA"/>
</dbReference>
<accession>A0A520KR49</accession>
<evidence type="ECO:0000259" key="16">
    <source>
        <dbReference type="Pfam" id="PF04042"/>
    </source>
</evidence>
<dbReference type="InterPro" id="IPR007185">
    <property type="entry name" value="DNA_pol_a/d/e_bsu"/>
</dbReference>
<dbReference type="Gene3D" id="3.60.21.50">
    <property type="match status" value="1"/>
</dbReference>
<evidence type="ECO:0000256" key="4">
    <source>
        <dbReference type="ARBA" id="ARBA00022679"/>
    </source>
</evidence>
<keyword evidence="4 15" id="KW-0808">Transferase</keyword>
<comment type="catalytic activity">
    <reaction evidence="14 15">
        <text>DNA(n) + a 2'-deoxyribonucleoside 5'-triphosphate = DNA(n+1) + diphosphate</text>
        <dbReference type="Rhea" id="RHEA:22508"/>
        <dbReference type="Rhea" id="RHEA-COMP:17339"/>
        <dbReference type="Rhea" id="RHEA-COMP:17340"/>
        <dbReference type="ChEBI" id="CHEBI:33019"/>
        <dbReference type="ChEBI" id="CHEBI:61560"/>
        <dbReference type="ChEBI" id="CHEBI:173112"/>
        <dbReference type="EC" id="2.7.7.7"/>
    </reaction>
</comment>
<dbReference type="Pfam" id="PF04042">
    <property type="entry name" value="DNA_pol_E_B"/>
    <property type="match status" value="1"/>
</dbReference>
<dbReference type="HAMAP" id="MF_00325">
    <property type="entry name" value="DNApol_II_A_arch"/>
    <property type="match status" value="1"/>
</dbReference>
<keyword evidence="5 15" id="KW-0548">Nucleotidyltransferase</keyword>
<evidence type="ECO:0000256" key="9">
    <source>
        <dbReference type="ARBA" id="ARBA00022839"/>
    </source>
</evidence>
<sequence length="454" mass="51887">MDEDEIIKLVLDRGFLINEDALNLIKDFKDDKKIRQVIDNISSKMDSSAPVIMPGHLKFLYNNRINVKYSTCYAEESYTGFSNLFIDRFERLSSIFKKRLSVTPIKNVMNNESRHVFVVGIVSDINHTKYGNKIITIEDETGTINVLFSKDLKTKNENILLDEVIGIRGFINEKILISEEFYRPEIPLNREKARSRGKVGLTSDIHVGSKMFSSKKWSKFIDFIRKDEEVAGDLDCIIIAGDCVDGIGVYPNQELSLNITDILDQYKEAAFLLSEIPEDIEIIILPGNHDAIRQAEPQPPLPKFIQDFFLDKRERIKFVGNPCYIYVNETSILSYHGRSLDYLIQEFSGSDYKNPISPMIQMLKMRHLSPTYGKVPMTPAGKDFLTIDDVPNILHCGHVHTFGIGEYRGTLLFNTGGWQEQTSFQYERNIVPDVGKFPIIDLETMDIKLLDFGG</sequence>
<dbReference type="Proteomes" id="UP000317158">
    <property type="component" value="Unassembled WGS sequence"/>
</dbReference>
<proteinExistence type="inferred from homology"/>
<keyword evidence="10 15" id="KW-0239">DNA-directed DNA polymerase</keyword>
<dbReference type="GO" id="GO:0003677">
    <property type="term" value="F:DNA binding"/>
    <property type="evidence" value="ECO:0007669"/>
    <property type="project" value="UniProtKB-UniRule"/>
</dbReference>
<evidence type="ECO:0000256" key="11">
    <source>
        <dbReference type="ARBA" id="ARBA00023125"/>
    </source>
</evidence>
<evidence type="ECO:0000256" key="3">
    <source>
        <dbReference type="ARBA" id="ARBA00011315"/>
    </source>
</evidence>
<gene>
    <name evidence="15" type="primary">polB</name>
    <name evidence="17" type="ORF">EF806_05600</name>
</gene>
<protein>
    <recommendedName>
        <fullName evidence="15">DNA polymerase II small subunit</fullName>
        <shortName evidence="15">Pol II</shortName>
        <ecNumber evidence="15">2.7.7.7</ecNumber>
    </recommendedName>
    <alternativeName>
        <fullName evidence="15">Exodeoxyribonuclease small subunit</fullName>
        <ecNumber evidence="15">3.1.11.1</ecNumber>
    </alternativeName>
</protein>
<dbReference type="GO" id="GO:0006271">
    <property type="term" value="P:DNA strand elongation involved in DNA replication"/>
    <property type="evidence" value="ECO:0007669"/>
    <property type="project" value="TreeGrafter"/>
</dbReference>
<keyword evidence="11 15" id="KW-0238">DNA-binding</keyword>
<keyword evidence="7 15" id="KW-0540">Nuclease</keyword>
<evidence type="ECO:0000256" key="1">
    <source>
        <dbReference type="ARBA" id="ARBA00000563"/>
    </source>
</evidence>
<dbReference type="GO" id="GO:0008310">
    <property type="term" value="F:single-stranded DNA 3'-5' DNA exonuclease activity"/>
    <property type="evidence" value="ECO:0007669"/>
    <property type="project" value="UniProtKB-EC"/>
</dbReference>
<reference evidence="17 18" key="1">
    <citation type="journal article" date="2019" name="Nat. Microbiol.">
        <title>Wide diversity of methane and short-chain alkane metabolisms in uncultured archaea.</title>
        <authorList>
            <person name="Borrel G."/>
            <person name="Adam P.S."/>
            <person name="McKay L.J."/>
            <person name="Chen L.X."/>
            <person name="Sierra-Garcia I.N."/>
            <person name="Sieber C.M."/>
            <person name="Letourneur Q."/>
            <person name="Ghozlane A."/>
            <person name="Andersen G.L."/>
            <person name="Li W.J."/>
            <person name="Hallam S.J."/>
            <person name="Muyzer G."/>
            <person name="de Oliveira V.M."/>
            <person name="Inskeep W.P."/>
            <person name="Banfield J.F."/>
            <person name="Gribaldo S."/>
        </authorList>
    </citation>
    <scope>NUCLEOTIDE SEQUENCE [LARGE SCALE GENOMIC DNA]</scope>
    <source>
        <strain evidence="17">NM1a</strain>
    </source>
</reference>
<dbReference type="EC" id="3.1.11.1" evidence="15"/>
<evidence type="ECO:0000313" key="18">
    <source>
        <dbReference type="Proteomes" id="UP000317158"/>
    </source>
</evidence>
<feature type="domain" description="DNA polymerase alpha/delta/epsilon subunit B" evidence="16">
    <location>
        <begin position="201"/>
        <end position="398"/>
    </location>
</feature>
<evidence type="ECO:0000256" key="6">
    <source>
        <dbReference type="ARBA" id="ARBA00022705"/>
    </source>
</evidence>
<dbReference type="GO" id="GO:0042575">
    <property type="term" value="C:DNA polymerase complex"/>
    <property type="evidence" value="ECO:0007669"/>
    <property type="project" value="TreeGrafter"/>
</dbReference>
<keyword evidence="12 15" id="KW-0511">Multifunctional enzyme</keyword>
<evidence type="ECO:0000256" key="5">
    <source>
        <dbReference type="ARBA" id="ARBA00022695"/>
    </source>
</evidence>
<comment type="function">
    <text evidence="13 15">Possesses two activities: a DNA synthesis (polymerase) and an exonucleolytic activity that degrades single-stranded DNA in the 3' to 5' direction. Has a template-primer preference which is characteristic of a replicative DNA polymerase.</text>
</comment>
<dbReference type="InterPro" id="IPR024826">
    <property type="entry name" value="DNA_pol_delta/II_ssu"/>
</dbReference>
<evidence type="ECO:0000256" key="15">
    <source>
        <dbReference type="HAMAP-Rule" id="MF_00325"/>
    </source>
</evidence>
<evidence type="ECO:0000256" key="12">
    <source>
        <dbReference type="ARBA" id="ARBA00023268"/>
    </source>
</evidence>
<evidence type="ECO:0000256" key="8">
    <source>
        <dbReference type="ARBA" id="ARBA00022801"/>
    </source>
</evidence>
<keyword evidence="8 15" id="KW-0378">Hydrolase</keyword>
<evidence type="ECO:0000256" key="10">
    <source>
        <dbReference type="ARBA" id="ARBA00022932"/>
    </source>
</evidence>
<keyword evidence="9 15" id="KW-0269">Exonuclease</keyword>
<comment type="catalytic activity">
    <reaction evidence="1 15">
        <text>Exonucleolytic cleavage in the 3'- to 5'-direction to yield nucleoside 5'-phosphates.</text>
        <dbReference type="EC" id="3.1.11.1"/>
    </reaction>
</comment>
<evidence type="ECO:0000256" key="13">
    <source>
        <dbReference type="ARBA" id="ARBA00024817"/>
    </source>
</evidence>
<dbReference type="NCBIfam" id="NF003118">
    <property type="entry name" value="PRK04036.1-3"/>
    <property type="match status" value="1"/>
</dbReference>
<dbReference type="SUPFAM" id="SSF56300">
    <property type="entry name" value="Metallo-dependent phosphatases"/>
    <property type="match status" value="1"/>
</dbReference>
<evidence type="ECO:0000256" key="2">
    <source>
        <dbReference type="ARBA" id="ARBA00006035"/>
    </source>
</evidence>
<dbReference type="EC" id="2.7.7.7" evidence="15"/>
<dbReference type="GO" id="GO:0003887">
    <property type="term" value="F:DNA-directed DNA polymerase activity"/>
    <property type="evidence" value="ECO:0007669"/>
    <property type="project" value="UniProtKB-UniRule"/>
</dbReference>